<evidence type="ECO:0000313" key="3">
    <source>
        <dbReference type="EMBL" id="QCT07151.1"/>
    </source>
</evidence>
<gene>
    <name evidence="3" type="ORF">E5Z56_07165</name>
</gene>
<organism evidence="3 4">
    <name type="scientific">Ruminococcus bovis</name>
    <dbReference type="NCBI Taxonomy" id="2564099"/>
    <lineage>
        <taxon>Bacteria</taxon>
        <taxon>Bacillati</taxon>
        <taxon>Bacillota</taxon>
        <taxon>Clostridia</taxon>
        <taxon>Eubacteriales</taxon>
        <taxon>Oscillospiraceae</taxon>
        <taxon>Ruminococcus</taxon>
    </lineage>
</organism>
<protein>
    <recommendedName>
        <fullName evidence="2">DUF7674 domain-containing protein</fullName>
    </recommendedName>
</protein>
<dbReference type="Proteomes" id="UP000301475">
    <property type="component" value="Chromosome"/>
</dbReference>
<feature type="region of interest" description="Disordered" evidence="1">
    <location>
        <begin position="249"/>
        <end position="268"/>
    </location>
</feature>
<dbReference type="Pfam" id="PF24722">
    <property type="entry name" value="DUF7674"/>
    <property type="match status" value="1"/>
</dbReference>
<keyword evidence="4" id="KW-1185">Reference proteome</keyword>
<accession>A0A4P8XVK8</accession>
<dbReference type="KEGG" id="ruj:E5Z56_07165"/>
<evidence type="ECO:0000256" key="1">
    <source>
        <dbReference type="SAM" id="MobiDB-lite"/>
    </source>
</evidence>
<dbReference type="RefSeq" id="WP_138157199.1">
    <property type="nucleotide sequence ID" value="NZ_CP039381.1"/>
</dbReference>
<dbReference type="OrthoDB" id="1843925at2"/>
<reference evidence="3 4" key="1">
    <citation type="submission" date="2019-04" db="EMBL/GenBank/DDBJ databases">
        <authorList>
            <person name="Embree M."/>
            <person name="Gaffney J.R."/>
        </authorList>
    </citation>
    <scope>NUCLEOTIDE SEQUENCE [LARGE SCALE GENOMIC DNA]</scope>
    <source>
        <strain evidence="3 4">JE7A12</strain>
    </source>
</reference>
<dbReference type="InterPro" id="IPR056091">
    <property type="entry name" value="DUF7674"/>
</dbReference>
<evidence type="ECO:0000313" key="4">
    <source>
        <dbReference type="Proteomes" id="UP000301475"/>
    </source>
</evidence>
<name>A0A4P8XVK8_9FIRM</name>
<evidence type="ECO:0000259" key="2">
    <source>
        <dbReference type="Pfam" id="PF24722"/>
    </source>
</evidence>
<dbReference type="EMBL" id="CP039381">
    <property type="protein sequence ID" value="QCT07151.1"/>
    <property type="molecule type" value="Genomic_DNA"/>
</dbReference>
<proteinExistence type="predicted"/>
<sequence>MADNILNKAFSAITDKVEKALSQQGFTQQNVASDDGEKVAMFTNGSLIYSVIYTEKDNHLVLRSCGMTDEGPDNDWKNMATWLFDPESDTMSDAESIGKDFAEMLGDKTQLKKVQQAKKKKKKNKDEGSADPEFLAKRFVTFFPELKDEIKEEADNYYPFRGVTFTKEHIVPRVKEYMKNPSKKQVEKLAQLLNRQYNNGDADTRSIVNIVIINSLTDEQYDKLYEHFDEDMQKYSKGGRKYIGKTVKPEKVKKKKTSRFAETLQNQQ</sequence>
<feature type="domain" description="DUF7674" evidence="2">
    <location>
        <begin position="137"/>
        <end position="238"/>
    </location>
</feature>
<dbReference type="AlphaFoldDB" id="A0A4P8XVK8"/>